<comment type="subunit">
    <text evidence="5">Homooligomerizes.</text>
</comment>
<accession>A0ABU4WKV9</accession>
<evidence type="ECO:0000313" key="7">
    <source>
        <dbReference type="Proteomes" id="UP001275932"/>
    </source>
</evidence>
<protein>
    <recommendedName>
        <fullName evidence="5">Flotillin-like protein FloA</fullName>
    </recommendedName>
</protein>
<organism evidence="6 7">
    <name type="scientific">Intestinicryptomonas porci</name>
    <dbReference type="NCBI Taxonomy" id="2926320"/>
    <lineage>
        <taxon>Bacteria</taxon>
        <taxon>Pseudomonadati</taxon>
        <taxon>Verrucomicrobiota</taxon>
        <taxon>Opitutia</taxon>
        <taxon>Opitutales</taxon>
        <taxon>Intestinicryptomonaceae</taxon>
        <taxon>Intestinicryptomonas</taxon>
    </lineage>
</organism>
<evidence type="ECO:0000256" key="2">
    <source>
        <dbReference type="ARBA" id="ARBA00022692"/>
    </source>
</evidence>
<keyword evidence="4 5" id="KW-0472">Membrane</keyword>
<comment type="similarity">
    <text evidence="5">Belongs to the flotillin-like FloA family.</text>
</comment>
<keyword evidence="1 5" id="KW-1003">Cell membrane</keyword>
<feature type="transmembrane region" description="Helical" evidence="5">
    <location>
        <begin position="7"/>
        <end position="28"/>
    </location>
</feature>
<proteinExistence type="inferred from homology"/>
<dbReference type="EMBL" id="JALBUT010000010">
    <property type="protein sequence ID" value="MDX8416185.1"/>
    <property type="molecule type" value="Genomic_DNA"/>
</dbReference>
<keyword evidence="2 5" id="KW-0812">Transmembrane</keyword>
<comment type="caution">
    <text evidence="5">Lacks conserved residue(s) required for the propagation of feature annotation.</text>
</comment>
<comment type="function">
    <text evidence="5">Found in functional membrane microdomains (FMM) that may be equivalent to eukaryotic membrane rafts FMMs are highly dynamic and increase in number as cells age. Flotillins are thought to be important factors in membrane fluidity.</text>
</comment>
<evidence type="ECO:0000256" key="4">
    <source>
        <dbReference type="ARBA" id="ARBA00023136"/>
    </source>
</evidence>
<comment type="caution">
    <text evidence="6">The sequence shown here is derived from an EMBL/GenBank/DDBJ whole genome shotgun (WGS) entry which is preliminary data.</text>
</comment>
<dbReference type="NCBIfam" id="NF010186">
    <property type="entry name" value="PRK13665.1"/>
    <property type="match status" value="1"/>
</dbReference>
<keyword evidence="3 5" id="KW-1133">Transmembrane helix</keyword>
<dbReference type="HAMAP" id="MF_01562">
    <property type="entry name" value="FloA"/>
    <property type="match status" value="1"/>
</dbReference>
<evidence type="ECO:0000256" key="5">
    <source>
        <dbReference type="HAMAP-Rule" id="MF_01562"/>
    </source>
</evidence>
<dbReference type="InterPro" id="IPR022853">
    <property type="entry name" value="FloA"/>
</dbReference>
<evidence type="ECO:0000313" key="6">
    <source>
        <dbReference type="EMBL" id="MDX8416185.1"/>
    </source>
</evidence>
<dbReference type="Proteomes" id="UP001275932">
    <property type="component" value="Unassembled WGS sequence"/>
</dbReference>
<sequence>MFIASISIGAIFAVVAVIAAIVVLFVIFSFFNTWLKAMLAGAPVSMVTLLAMRLRGVPYGQIVEARITAVKAGLDLTIEDLEKHYLAEGALLQTIQALIAANKARMNMTWEDATRIDLATKGTGKTVLEAVRTSINPKVIDCPAATSGKTSIDAVAKDGIQVKVKARVTVRTNLDKFVGGAQEETIIARVGEGIVTTIGSSETYKYVLENPDRISKVVLDRGLDSGTAYEILSIDIADVDVGENIGAKLQEAQAIANKNMAQAQAEIRRAAAVALEQEMKAKIQEMKAKVVEAEAQVPLALADSLKNGNMGFMDYYKMQNIQSDTRMRDSISGAKPNQNK</sequence>
<keyword evidence="7" id="KW-1185">Reference proteome</keyword>
<reference evidence="6 7" key="1">
    <citation type="submission" date="2022-03" db="EMBL/GenBank/DDBJ databases">
        <title>Novel taxa within the pig intestine.</title>
        <authorList>
            <person name="Wylensek D."/>
            <person name="Bishof K."/>
            <person name="Afrizal A."/>
            <person name="Clavel T."/>
        </authorList>
    </citation>
    <scope>NUCLEOTIDE SEQUENCE [LARGE SCALE GENOMIC DNA]</scope>
    <source>
        <strain evidence="6 7">CLA-KB-P66</strain>
    </source>
</reference>
<dbReference type="Pfam" id="PF12127">
    <property type="entry name" value="FloA"/>
    <property type="match status" value="1"/>
</dbReference>
<evidence type="ECO:0000256" key="1">
    <source>
        <dbReference type="ARBA" id="ARBA00022475"/>
    </source>
</evidence>
<evidence type="ECO:0000256" key="3">
    <source>
        <dbReference type="ARBA" id="ARBA00022989"/>
    </source>
</evidence>
<name>A0ABU4WKV9_9BACT</name>
<comment type="subcellular location">
    <subcellularLocation>
        <location evidence="5">Cell membrane</location>
        <topology evidence="5">Single-pass membrane protein</topology>
    </subcellularLocation>
    <subcellularLocation>
        <location evidence="5">Membrane raft</location>
        <topology evidence="5">Single-pass membrane protein</topology>
    </subcellularLocation>
</comment>
<gene>
    <name evidence="5 6" type="primary">floA</name>
    <name evidence="6" type="ORF">MOX91_08380</name>
</gene>